<accession>A0A495JWN4</accession>
<evidence type="ECO:0000256" key="1">
    <source>
        <dbReference type="SAM" id="MobiDB-lite"/>
    </source>
</evidence>
<feature type="compositionally biased region" description="Low complexity" evidence="1">
    <location>
        <begin position="35"/>
        <end position="46"/>
    </location>
</feature>
<dbReference type="Proteomes" id="UP000277671">
    <property type="component" value="Unassembled WGS sequence"/>
</dbReference>
<dbReference type="RefSeq" id="WP_121161013.1">
    <property type="nucleotide sequence ID" value="NZ_RBKT01000001.1"/>
</dbReference>
<comment type="caution">
    <text evidence="2">The sequence shown here is derived from an EMBL/GenBank/DDBJ whole genome shotgun (WGS) entry which is preliminary data.</text>
</comment>
<gene>
    <name evidence="2" type="ORF">BDK92_7495</name>
</gene>
<keyword evidence="3" id="KW-1185">Reference proteome</keyword>
<evidence type="ECO:0000313" key="3">
    <source>
        <dbReference type="Proteomes" id="UP000277671"/>
    </source>
</evidence>
<name>A0A495JWN4_9ACTN</name>
<feature type="region of interest" description="Disordered" evidence="1">
    <location>
        <begin position="159"/>
        <end position="185"/>
    </location>
</feature>
<dbReference type="AlphaFoldDB" id="A0A495JWN4"/>
<dbReference type="EMBL" id="RBKT01000001">
    <property type="protein sequence ID" value="RKR92998.1"/>
    <property type="molecule type" value="Genomic_DNA"/>
</dbReference>
<dbReference type="OrthoDB" id="3391911at2"/>
<sequence length="289" mass="31918">MSRRLRRILVVWVLPAVLVFTAVYTLRTNGDHLRGSPPSVNGNSPSTNAPASGDAAPIAPGRPLDLTAPISGYEGAEPTLLVTEEAARTIPPEYVRDCAQFMEWAQQQGGMPVNINPVHLLSLTARDRVDVEVVQVEAEYVRDVEPPEEEHTWVELSCRDAEPRESTSPTDAPAPGGADQGSYPLNAGQTLEHLVNVDEVQPPDSGRLGWHDPFEYYLEVELLVDGVPQVHRLANGSTNFRCCGRTTFMGYQSAGYEWTLTPTRTLRYCAELRYSEQPPPRTCTPWPPD</sequence>
<proteinExistence type="predicted"/>
<organism evidence="2 3">
    <name type="scientific">Micromonospora pisi</name>
    <dbReference type="NCBI Taxonomy" id="589240"/>
    <lineage>
        <taxon>Bacteria</taxon>
        <taxon>Bacillati</taxon>
        <taxon>Actinomycetota</taxon>
        <taxon>Actinomycetes</taxon>
        <taxon>Micromonosporales</taxon>
        <taxon>Micromonosporaceae</taxon>
        <taxon>Micromonospora</taxon>
    </lineage>
</organism>
<protein>
    <submittedName>
        <fullName evidence="2">Uncharacterized protein</fullName>
    </submittedName>
</protein>
<evidence type="ECO:0000313" key="2">
    <source>
        <dbReference type="EMBL" id="RKR92998.1"/>
    </source>
</evidence>
<feature type="region of interest" description="Disordered" evidence="1">
    <location>
        <begin position="32"/>
        <end position="63"/>
    </location>
</feature>
<reference evidence="2 3" key="1">
    <citation type="submission" date="2018-10" db="EMBL/GenBank/DDBJ databases">
        <title>Sequencing the genomes of 1000 actinobacteria strains.</title>
        <authorList>
            <person name="Klenk H.-P."/>
        </authorList>
    </citation>
    <scope>NUCLEOTIDE SEQUENCE [LARGE SCALE GENOMIC DNA]</scope>
    <source>
        <strain evidence="2 3">DSM 45175</strain>
    </source>
</reference>